<keyword evidence="8" id="KW-1185">Reference proteome</keyword>
<organism evidence="7 8">
    <name type="scientific">Plesiocystis pacifica SIR-1</name>
    <dbReference type="NCBI Taxonomy" id="391625"/>
    <lineage>
        <taxon>Bacteria</taxon>
        <taxon>Pseudomonadati</taxon>
        <taxon>Myxococcota</taxon>
        <taxon>Polyangia</taxon>
        <taxon>Nannocystales</taxon>
        <taxon>Nannocystaceae</taxon>
        <taxon>Plesiocystis</taxon>
    </lineage>
</organism>
<feature type="transmembrane region" description="Helical" evidence="6">
    <location>
        <begin position="47"/>
        <end position="74"/>
    </location>
</feature>
<evidence type="ECO:0000313" key="8">
    <source>
        <dbReference type="Proteomes" id="UP000005801"/>
    </source>
</evidence>
<evidence type="ECO:0000256" key="3">
    <source>
        <dbReference type="ARBA" id="ARBA00022692"/>
    </source>
</evidence>
<feature type="transmembrane region" description="Helical" evidence="6">
    <location>
        <begin position="369"/>
        <end position="388"/>
    </location>
</feature>
<protein>
    <recommendedName>
        <fullName evidence="9">Polysaccharide biosynthesis protein C-terminal domain-containing protein</fullName>
    </recommendedName>
</protein>
<feature type="transmembrane region" description="Helical" evidence="6">
    <location>
        <begin position="155"/>
        <end position="175"/>
    </location>
</feature>
<feature type="transmembrane region" description="Helical" evidence="6">
    <location>
        <begin position="302"/>
        <end position="322"/>
    </location>
</feature>
<dbReference type="GO" id="GO:0005886">
    <property type="term" value="C:plasma membrane"/>
    <property type="evidence" value="ECO:0007669"/>
    <property type="project" value="UniProtKB-SubCell"/>
</dbReference>
<name>A6FZL2_9BACT</name>
<dbReference type="AlphaFoldDB" id="A6FZL2"/>
<feature type="transmembrane region" description="Helical" evidence="6">
    <location>
        <begin position="123"/>
        <end position="143"/>
    </location>
</feature>
<reference evidence="7 8" key="1">
    <citation type="submission" date="2007-06" db="EMBL/GenBank/DDBJ databases">
        <authorList>
            <person name="Shimkets L."/>
            <person name="Ferriera S."/>
            <person name="Johnson J."/>
            <person name="Kravitz S."/>
            <person name="Beeson K."/>
            <person name="Sutton G."/>
            <person name="Rogers Y.-H."/>
            <person name="Friedman R."/>
            <person name="Frazier M."/>
            <person name="Venter J.C."/>
        </authorList>
    </citation>
    <scope>NUCLEOTIDE SEQUENCE [LARGE SCALE GENOMIC DNA]</scope>
    <source>
        <strain evidence="7 8">SIR-1</strain>
    </source>
</reference>
<dbReference type="Proteomes" id="UP000005801">
    <property type="component" value="Unassembled WGS sequence"/>
</dbReference>
<keyword evidence="2" id="KW-1003">Cell membrane</keyword>
<evidence type="ECO:0000256" key="4">
    <source>
        <dbReference type="ARBA" id="ARBA00022989"/>
    </source>
</evidence>
<sequence>MNEGAQSGGGYGRSVLVSVATVATMSAMALANNVAIARLAGPEARGLYGVVVAIGALAVPAASMGLGPAATWQLGKRADSEPAQLGRVVAHLRRVVLLSLALGMGLGALALGVRSFAPSPTHATLLAIGCAALTLPAQVTNELGRGVALGRRRALTYNLLAVAVLAGLLSLNLLTAQRGPAQVLVNLGVANWIVALAVMVRGSSLARAPEKEEDPGPLDALRAYGARATLVALGDAALLRADYLLAAPIIGLTKLGIYAIADQISHLMAMVGLLAGKMMLPESAADSEGGRSLAKLGLACRLLVLALSLGSLVAIAVGPWLIPALFGPEFAPAYAAMLILLPAALLKGLSALISTWLAGRGVQRPTVRAGALALGAQALGVVALGLSLGWLGVAIAKTLGYLVQFVAVLRALERHRPGAAASLGWRPRLDDLRALSRWLAARLGR</sequence>
<feature type="transmembrane region" description="Helical" evidence="6">
    <location>
        <begin position="334"/>
        <end position="357"/>
    </location>
</feature>
<dbReference type="PANTHER" id="PTHR30250:SF11">
    <property type="entry name" value="O-ANTIGEN TRANSPORTER-RELATED"/>
    <property type="match status" value="1"/>
</dbReference>
<dbReference type="eggNOG" id="COG2244">
    <property type="taxonomic scope" value="Bacteria"/>
</dbReference>
<feature type="transmembrane region" description="Helical" evidence="6">
    <location>
        <begin position="95"/>
        <end position="117"/>
    </location>
</feature>
<comment type="caution">
    <text evidence="7">The sequence shown here is derived from an EMBL/GenBank/DDBJ whole genome shotgun (WGS) entry which is preliminary data.</text>
</comment>
<proteinExistence type="predicted"/>
<dbReference type="PANTHER" id="PTHR30250">
    <property type="entry name" value="PST FAMILY PREDICTED COLANIC ACID TRANSPORTER"/>
    <property type="match status" value="1"/>
</dbReference>
<evidence type="ECO:0008006" key="9">
    <source>
        <dbReference type="Google" id="ProtNLM"/>
    </source>
</evidence>
<evidence type="ECO:0000256" key="6">
    <source>
        <dbReference type="SAM" id="Phobius"/>
    </source>
</evidence>
<evidence type="ECO:0000256" key="1">
    <source>
        <dbReference type="ARBA" id="ARBA00004651"/>
    </source>
</evidence>
<evidence type="ECO:0000256" key="2">
    <source>
        <dbReference type="ARBA" id="ARBA00022475"/>
    </source>
</evidence>
<accession>A6FZL2</accession>
<comment type="subcellular location">
    <subcellularLocation>
        <location evidence="1">Cell membrane</location>
        <topology evidence="1">Multi-pass membrane protein</topology>
    </subcellularLocation>
</comment>
<dbReference type="RefSeq" id="WP_006969911.1">
    <property type="nucleotide sequence ID" value="NZ_ABCS01000007.1"/>
</dbReference>
<dbReference type="InterPro" id="IPR050833">
    <property type="entry name" value="Poly_Biosynth_Transport"/>
</dbReference>
<dbReference type="OrthoDB" id="9863452at2"/>
<dbReference type="STRING" id="391625.PPSIR1_27948"/>
<feature type="transmembrane region" description="Helical" evidence="6">
    <location>
        <begin position="181"/>
        <end position="200"/>
    </location>
</feature>
<dbReference type="EMBL" id="ABCS01000007">
    <property type="protein sequence ID" value="EDM80818.1"/>
    <property type="molecule type" value="Genomic_DNA"/>
</dbReference>
<evidence type="ECO:0000256" key="5">
    <source>
        <dbReference type="ARBA" id="ARBA00023136"/>
    </source>
</evidence>
<feature type="transmembrane region" description="Helical" evidence="6">
    <location>
        <begin position="15"/>
        <end position="35"/>
    </location>
</feature>
<evidence type="ECO:0000313" key="7">
    <source>
        <dbReference type="EMBL" id="EDM80818.1"/>
    </source>
</evidence>
<keyword evidence="5 6" id="KW-0472">Membrane</keyword>
<keyword evidence="4 6" id="KW-1133">Transmembrane helix</keyword>
<keyword evidence="3 6" id="KW-0812">Transmembrane</keyword>
<dbReference type="Pfam" id="PF13440">
    <property type="entry name" value="Polysacc_synt_3"/>
    <property type="match status" value="1"/>
</dbReference>
<gene>
    <name evidence="7" type="ORF">PPSIR1_27948</name>
</gene>